<evidence type="ECO:0000256" key="2">
    <source>
        <dbReference type="SAM" id="Phobius"/>
    </source>
</evidence>
<feature type="region of interest" description="Disordered" evidence="1">
    <location>
        <begin position="46"/>
        <end position="66"/>
    </location>
</feature>
<protein>
    <submittedName>
        <fullName evidence="3">Uncharacterized protein</fullName>
    </submittedName>
</protein>
<name>A0A7Y6TYX0_9BURK</name>
<keyword evidence="2" id="KW-0812">Transmembrane</keyword>
<accession>A0A7Y6TYX0</accession>
<evidence type="ECO:0000313" key="3">
    <source>
        <dbReference type="EMBL" id="NUZ08689.1"/>
    </source>
</evidence>
<comment type="caution">
    <text evidence="3">The sequence shown here is derived from an EMBL/GenBank/DDBJ whole genome shotgun (WGS) entry which is preliminary data.</text>
</comment>
<evidence type="ECO:0000313" key="4">
    <source>
        <dbReference type="Proteomes" id="UP000529637"/>
    </source>
</evidence>
<dbReference type="Proteomes" id="UP000529637">
    <property type="component" value="Unassembled WGS sequence"/>
</dbReference>
<dbReference type="RefSeq" id="WP_176071548.1">
    <property type="nucleotide sequence ID" value="NZ_JABWMJ010000015.1"/>
</dbReference>
<evidence type="ECO:0000256" key="1">
    <source>
        <dbReference type="SAM" id="MobiDB-lite"/>
    </source>
</evidence>
<reference evidence="3 4" key="1">
    <citation type="submission" date="2020-06" db="EMBL/GenBank/DDBJ databases">
        <title>Schlegella sp. ID0723 isolated from air conditioner.</title>
        <authorList>
            <person name="Kim D.Y."/>
            <person name="Kim D.-U."/>
        </authorList>
    </citation>
    <scope>NUCLEOTIDE SEQUENCE [LARGE SCALE GENOMIC DNA]</scope>
    <source>
        <strain evidence="3 4">ID0723</strain>
    </source>
</reference>
<keyword evidence="2" id="KW-1133">Transmembrane helix</keyword>
<keyword evidence="2" id="KW-0472">Membrane</keyword>
<dbReference type="AlphaFoldDB" id="A0A7Y6TYX0"/>
<organism evidence="3 4">
    <name type="scientific">Piscinibacter koreensis</name>
    <dbReference type="NCBI Taxonomy" id="2742824"/>
    <lineage>
        <taxon>Bacteria</taxon>
        <taxon>Pseudomonadati</taxon>
        <taxon>Pseudomonadota</taxon>
        <taxon>Betaproteobacteria</taxon>
        <taxon>Burkholderiales</taxon>
        <taxon>Sphaerotilaceae</taxon>
        <taxon>Piscinibacter</taxon>
    </lineage>
</organism>
<dbReference type="EMBL" id="JABWMJ010000015">
    <property type="protein sequence ID" value="NUZ08689.1"/>
    <property type="molecule type" value="Genomic_DNA"/>
</dbReference>
<sequence>MQDLLASVASALSHDPVLATYALAWVALDIWGAVTLVLAYRSRLQERDGQPHPAAHRWFPQRPSPK</sequence>
<gene>
    <name evidence="3" type="ORF">HQN59_23365</name>
</gene>
<keyword evidence="4" id="KW-1185">Reference proteome</keyword>
<feature type="transmembrane region" description="Helical" evidence="2">
    <location>
        <begin position="20"/>
        <end position="40"/>
    </location>
</feature>
<proteinExistence type="predicted"/>